<organism evidence="2 3">
    <name type="scientific">Apodemus speciosus</name>
    <name type="common">Large Japanese field mouse</name>
    <dbReference type="NCBI Taxonomy" id="105296"/>
    <lineage>
        <taxon>Eukaryota</taxon>
        <taxon>Metazoa</taxon>
        <taxon>Chordata</taxon>
        <taxon>Craniata</taxon>
        <taxon>Vertebrata</taxon>
        <taxon>Euteleostomi</taxon>
        <taxon>Mammalia</taxon>
        <taxon>Eutheria</taxon>
        <taxon>Euarchontoglires</taxon>
        <taxon>Glires</taxon>
        <taxon>Rodentia</taxon>
        <taxon>Myomorpha</taxon>
        <taxon>Muroidea</taxon>
        <taxon>Muridae</taxon>
        <taxon>Murinae</taxon>
        <taxon>Apodemus</taxon>
    </lineage>
</organism>
<evidence type="ECO:0000313" key="2">
    <source>
        <dbReference type="EMBL" id="GAB1296074.1"/>
    </source>
</evidence>
<protein>
    <submittedName>
        <fullName evidence="2">Arachidonate--CoA ligase</fullName>
    </submittedName>
</protein>
<dbReference type="GO" id="GO:0016874">
    <property type="term" value="F:ligase activity"/>
    <property type="evidence" value="ECO:0007669"/>
    <property type="project" value="UniProtKB-KW"/>
</dbReference>
<evidence type="ECO:0000313" key="3">
    <source>
        <dbReference type="Proteomes" id="UP001623349"/>
    </source>
</evidence>
<gene>
    <name evidence="2" type="ORF">APTSU1_001130900</name>
</gene>
<sequence length="39" mass="4152">MLTFFLVSGGTLWVFAEREAGSSRINSTTSSVPGACWKG</sequence>
<accession>A0ABQ0F9Z7</accession>
<evidence type="ECO:0000256" key="1">
    <source>
        <dbReference type="SAM" id="SignalP"/>
    </source>
</evidence>
<reference evidence="2 3" key="1">
    <citation type="submission" date="2024-08" db="EMBL/GenBank/DDBJ databases">
        <title>The draft genome of Apodemus speciosus.</title>
        <authorList>
            <person name="Nabeshima K."/>
            <person name="Suzuki S."/>
            <person name="Onuma M."/>
        </authorList>
    </citation>
    <scope>NUCLEOTIDE SEQUENCE [LARGE SCALE GENOMIC DNA]</scope>
    <source>
        <strain evidence="2">IB14-021</strain>
    </source>
</reference>
<feature type="signal peptide" evidence="1">
    <location>
        <begin position="1"/>
        <end position="16"/>
    </location>
</feature>
<comment type="caution">
    <text evidence="2">The sequence shown here is derived from an EMBL/GenBank/DDBJ whole genome shotgun (WGS) entry which is preliminary data.</text>
</comment>
<keyword evidence="1" id="KW-0732">Signal</keyword>
<keyword evidence="2" id="KW-0436">Ligase</keyword>
<keyword evidence="3" id="KW-1185">Reference proteome</keyword>
<feature type="chain" id="PRO_5047399069" evidence="1">
    <location>
        <begin position="17"/>
        <end position="39"/>
    </location>
</feature>
<proteinExistence type="predicted"/>
<dbReference type="EMBL" id="BAAFST010000011">
    <property type="protein sequence ID" value="GAB1296074.1"/>
    <property type="molecule type" value="Genomic_DNA"/>
</dbReference>
<name>A0ABQ0F9Z7_APOSI</name>
<dbReference type="Proteomes" id="UP001623349">
    <property type="component" value="Unassembled WGS sequence"/>
</dbReference>